<dbReference type="Gene3D" id="1.10.420.10">
    <property type="entry name" value="Peroxidase, domain 2"/>
    <property type="match status" value="1"/>
</dbReference>
<dbReference type="GO" id="GO:0034599">
    <property type="term" value="P:cellular response to oxidative stress"/>
    <property type="evidence" value="ECO:0007669"/>
    <property type="project" value="InterPro"/>
</dbReference>
<dbReference type="InterPro" id="IPR019793">
    <property type="entry name" value="Peroxidases_heam-ligand_BS"/>
</dbReference>
<comment type="similarity">
    <text evidence="3">Belongs to the peroxidase family. Ascorbate peroxidase subfamily.</text>
</comment>
<comment type="cofactor">
    <cofactor evidence="2">
        <name>heme b</name>
        <dbReference type="ChEBI" id="CHEBI:60344"/>
    </cofactor>
</comment>
<dbReference type="PRINTS" id="PR00458">
    <property type="entry name" value="PEROXIDASE"/>
</dbReference>
<dbReference type="OrthoDB" id="2859658at2759"/>
<evidence type="ECO:0000256" key="6">
    <source>
        <dbReference type="ARBA" id="ARBA00022723"/>
    </source>
</evidence>
<dbReference type="AlphaFoldDB" id="S8C6G7"/>
<evidence type="ECO:0000256" key="3">
    <source>
        <dbReference type="ARBA" id="ARBA00006873"/>
    </source>
</evidence>
<comment type="caution">
    <text evidence="10">The sequence shown here is derived from an EMBL/GenBank/DDBJ whole genome shotgun (WGS) entry which is preliminary data.</text>
</comment>
<keyword evidence="7" id="KW-0560">Oxidoreductase</keyword>
<dbReference type="InterPro" id="IPR010255">
    <property type="entry name" value="Haem_peroxidase_sf"/>
</dbReference>
<keyword evidence="6" id="KW-0479">Metal-binding</keyword>
<dbReference type="FunFam" id="1.10.420.10:FF:000011">
    <property type="entry name" value="Adenylate/guanylate cyclase"/>
    <property type="match status" value="1"/>
</dbReference>
<dbReference type="SUPFAM" id="SSF48113">
    <property type="entry name" value="Heme-dependent peroxidases"/>
    <property type="match status" value="1"/>
</dbReference>
<evidence type="ECO:0000256" key="8">
    <source>
        <dbReference type="ARBA" id="ARBA00023004"/>
    </source>
</evidence>
<evidence type="ECO:0000256" key="4">
    <source>
        <dbReference type="ARBA" id="ARBA00022559"/>
    </source>
</evidence>
<evidence type="ECO:0000313" key="11">
    <source>
        <dbReference type="Proteomes" id="UP000015453"/>
    </source>
</evidence>
<organism evidence="10 11">
    <name type="scientific">Genlisea aurea</name>
    <dbReference type="NCBI Taxonomy" id="192259"/>
    <lineage>
        <taxon>Eukaryota</taxon>
        <taxon>Viridiplantae</taxon>
        <taxon>Streptophyta</taxon>
        <taxon>Embryophyta</taxon>
        <taxon>Tracheophyta</taxon>
        <taxon>Spermatophyta</taxon>
        <taxon>Magnoliopsida</taxon>
        <taxon>eudicotyledons</taxon>
        <taxon>Gunneridae</taxon>
        <taxon>Pentapetalae</taxon>
        <taxon>asterids</taxon>
        <taxon>lamiids</taxon>
        <taxon>Lamiales</taxon>
        <taxon>Lentibulariaceae</taxon>
        <taxon>Genlisea</taxon>
    </lineage>
</organism>
<dbReference type="InterPro" id="IPR019794">
    <property type="entry name" value="Peroxidases_AS"/>
</dbReference>
<keyword evidence="5" id="KW-0349">Heme</keyword>
<dbReference type="GO" id="GO:0020037">
    <property type="term" value="F:heme binding"/>
    <property type="evidence" value="ECO:0007669"/>
    <property type="project" value="InterPro"/>
</dbReference>
<dbReference type="PROSITE" id="PS00436">
    <property type="entry name" value="PEROXIDASE_2"/>
    <property type="match status" value="1"/>
</dbReference>
<accession>S8C6G7</accession>
<dbReference type="PRINTS" id="PR00459">
    <property type="entry name" value="ASPEROXIDASE"/>
</dbReference>
<feature type="non-terminal residue" evidence="10">
    <location>
        <position position="1"/>
    </location>
</feature>
<dbReference type="PROSITE" id="PS00435">
    <property type="entry name" value="PEROXIDASE_1"/>
    <property type="match status" value="1"/>
</dbReference>
<dbReference type="Pfam" id="PF00141">
    <property type="entry name" value="peroxidase"/>
    <property type="match status" value="1"/>
</dbReference>
<comment type="catalytic activity">
    <reaction evidence="1">
        <text>2 a phenolic donor + H2O2 = 2 a phenolic radical donor + 2 H2O</text>
        <dbReference type="Rhea" id="RHEA:56136"/>
        <dbReference type="ChEBI" id="CHEBI:15377"/>
        <dbReference type="ChEBI" id="CHEBI:16240"/>
        <dbReference type="ChEBI" id="CHEBI:139520"/>
        <dbReference type="ChEBI" id="CHEBI:139521"/>
        <dbReference type="EC" id="1.11.1.7"/>
    </reaction>
</comment>
<dbReference type="GO" id="GO:0000302">
    <property type="term" value="P:response to reactive oxygen species"/>
    <property type="evidence" value="ECO:0007669"/>
    <property type="project" value="TreeGrafter"/>
</dbReference>
<dbReference type="GO" id="GO:0042744">
    <property type="term" value="P:hydrogen peroxide catabolic process"/>
    <property type="evidence" value="ECO:0007669"/>
    <property type="project" value="TreeGrafter"/>
</dbReference>
<dbReference type="EMBL" id="AUSU01006190">
    <property type="protein sequence ID" value="EPS62370.1"/>
    <property type="molecule type" value="Genomic_DNA"/>
</dbReference>
<keyword evidence="11" id="KW-1185">Reference proteome</keyword>
<dbReference type="PANTHER" id="PTHR31356">
    <property type="entry name" value="THYLAKOID LUMENAL 29 KDA PROTEIN, CHLOROPLASTIC-RELATED"/>
    <property type="match status" value="1"/>
</dbReference>
<reference evidence="10 11" key="1">
    <citation type="journal article" date="2013" name="BMC Genomics">
        <title>The miniature genome of a carnivorous plant Genlisea aurea contains a low number of genes and short non-coding sequences.</title>
        <authorList>
            <person name="Leushkin E.V."/>
            <person name="Sutormin R.A."/>
            <person name="Nabieva E.R."/>
            <person name="Penin A.A."/>
            <person name="Kondrashov A.S."/>
            <person name="Logacheva M.D."/>
        </authorList>
    </citation>
    <scope>NUCLEOTIDE SEQUENCE [LARGE SCALE GENOMIC DNA]</scope>
</reference>
<gene>
    <name evidence="10" type="ORF">M569_12421</name>
</gene>
<evidence type="ECO:0000256" key="1">
    <source>
        <dbReference type="ARBA" id="ARBA00000189"/>
    </source>
</evidence>
<feature type="domain" description="Plant heme peroxidase family profile" evidence="9">
    <location>
        <begin position="62"/>
        <end position="229"/>
    </location>
</feature>
<dbReference type="GO" id="GO:0046872">
    <property type="term" value="F:metal ion binding"/>
    <property type="evidence" value="ECO:0007669"/>
    <property type="project" value="UniProtKB-KW"/>
</dbReference>
<proteinExistence type="inferred from homology"/>
<dbReference type="FunFam" id="1.10.520.10:FF:000011">
    <property type="entry name" value="L-ascorbate peroxidase"/>
    <property type="match status" value="1"/>
</dbReference>
<evidence type="ECO:0000256" key="2">
    <source>
        <dbReference type="ARBA" id="ARBA00001970"/>
    </source>
</evidence>
<feature type="non-terminal residue" evidence="10">
    <location>
        <position position="229"/>
    </location>
</feature>
<dbReference type="Proteomes" id="UP000015453">
    <property type="component" value="Unassembled WGS sequence"/>
</dbReference>
<evidence type="ECO:0000259" key="9">
    <source>
        <dbReference type="PROSITE" id="PS50873"/>
    </source>
</evidence>
<dbReference type="PANTHER" id="PTHR31356:SF8">
    <property type="entry name" value="L-ASCORBATE PEROXIDASE 6-RELATED"/>
    <property type="match status" value="1"/>
</dbReference>
<dbReference type="PROSITE" id="PS50873">
    <property type="entry name" value="PEROXIDASE_4"/>
    <property type="match status" value="1"/>
</dbReference>
<protein>
    <recommendedName>
        <fullName evidence="9">Plant heme peroxidase family profile domain-containing protein</fullName>
    </recommendedName>
</protein>
<dbReference type="Gene3D" id="1.10.520.10">
    <property type="match status" value="1"/>
</dbReference>
<evidence type="ECO:0000256" key="5">
    <source>
        <dbReference type="ARBA" id="ARBA00022617"/>
    </source>
</evidence>
<evidence type="ECO:0000256" key="7">
    <source>
        <dbReference type="ARBA" id="ARBA00023002"/>
    </source>
</evidence>
<dbReference type="InterPro" id="IPR044831">
    <property type="entry name" value="Ccp1-like"/>
</dbReference>
<dbReference type="GO" id="GO:0140825">
    <property type="term" value="F:lactoperoxidase activity"/>
    <property type="evidence" value="ECO:0007669"/>
    <property type="project" value="UniProtKB-EC"/>
</dbReference>
<name>S8C6G7_9LAMI</name>
<evidence type="ECO:0000313" key="10">
    <source>
        <dbReference type="EMBL" id="EPS62370.1"/>
    </source>
</evidence>
<dbReference type="InterPro" id="IPR002207">
    <property type="entry name" value="Peroxidase_I"/>
</dbReference>
<keyword evidence="8" id="KW-0408">Iron</keyword>
<dbReference type="InterPro" id="IPR002016">
    <property type="entry name" value="Haem_peroxidase"/>
</dbReference>
<keyword evidence="4" id="KW-0575">Peroxidase</keyword>
<sequence length="229" mass="25131">LQDEIREVLYFKGRAPGLLRLVFHDAGTFEESDQTGGMNGSIIYELDRAENAGLKKSLKAWVKSKVDSICPVSWADLIAVAGAEAVSICGGPNISLRLGRIDTVSPDPEGKLPDESLDAAAMKRSFRRKGFSVQELVALSGAHTLGSKGFGDPVVFDNSYYRILLQKPWSSSSSADGMSKMIGLPSDRALVEDEECRQWISNYADDQNLFFNDFKNAYTKLVNNGAVWK</sequence>